<dbReference type="EMBL" id="CP000806">
    <property type="protein sequence ID" value="ACB52043.1"/>
    <property type="molecule type" value="Genomic_DNA"/>
</dbReference>
<dbReference type="eggNOG" id="ENOG5032RNE">
    <property type="taxonomic scope" value="Bacteria"/>
</dbReference>
<name>B1WTC1_CROS5</name>
<keyword evidence="1" id="KW-0812">Transmembrane</keyword>
<evidence type="ECO:0000256" key="1">
    <source>
        <dbReference type="SAM" id="Phobius"/>
    </source>
</evidence>
<evidence type="ECO:0008006" key="4">
    <source>
        <dbReference type="Google" id="ProtNLM"/>
    </source>
</evidence>
<sequence length="128" mass="15167">MNTNNPFSLFHYSRNFLDDFIFLISQQGKDSDRIKKKSYNRYKVPMPPRWPRKPDRADPAFRRLDDRMTFAVHVAAFLACNSGVWFFHNIRQADWHWIGWFSGIWGMVLLGHLIYITAIADYSKKSHG</sequence>
<dbReference type="AlphaFoldDB" id="B1WTC1"/>
<keyword evidence="1" id="KW-0472">Membrane</keyword>
<proteinExistence type="predicted"/>
<keyword evidence="3" id="KW-1185">Reference proteome</keyword>
<reference evidence="2 3" key="1">
    <citation type="journal article" date="2008" name="Proc. Natl. Acad. Sci. U.S.A.">
        <title>The genome of Cyanothece 51142, a unicellular diazotrophic cyanobacterium important in the marine nitrogen cycle.</title>
        <authorList>
            <person name="Welsh E.A."/>
            <person name="Liberton M."/>
            <person name="Stoeckel J."/>
            <person name="Loh T."/>
            <person name="Elvitigala T."/>
            <person name="Wang C."/>
            <person name="Wollam A."/>
            <person name="Fulton R.S."/>
            <person name="Clifton S.W."/>
            <person name="Jacobs J.M."/>
            <person name="Aurora R."/>
            <person name="Ghosh B.K."/>
            <person name="Sherman L.A."/>
            <person name="Smith R.D."/>
            <person name="Wilson R.K."/>
            <person name="Pakrasi H.B."/>
        </authorList>
    </citation>
    <scope>NUCLEOTIDE SEQUENCE [LARGE SCALE GENOMIC DNA]</scope>
    <source>
        <strain evidence="3">ATCC 51142 / BH68</strain>
    </source>
</reference>
<dbReference type="STRING" id="43989.cce_2695"/>
<accession>B1WTC1</accession>
<dbReference type="HOGENOM" id="CLU_1955935_0_0_3"/>
<feature type="transmembrane region" description="Helical" evidence="1">
    <location>
        <begin position="70"/>
        <end position="88"/>
    </location>
</feature>
<dbReference type="KEGG" id="cyt:cce_2695"/>
<dbReference type="Proteomes" id="UP000001203">
    <property type="component" value="Chromosome circular"/>
</dbReference>
<feature type="transmembrane region" description="Helical" evidence="1">
    <location>
        <begin position="100"/>
        <end position="120"/>
    </location>
</feature>
<keyword evidence="1" id="KW-1133">Transmembrane helix</keyword>
<evidence type="ECO:0000313" key="3">
    <source>
        <dbReference type="Proteomes" id="UP000001203"/>
    </source>
</evidence>
<organism evidence="2 3">
    <name type="scientific">Crocosphaera subtropica (strain ATCC 51142 / BH68)</name>
    <name type="common">Cyanothece sp. (strain ATCC 51142)</name>
    <dbReference type="NCBI Taxonomy" id="43989"/>
    <lineage>
        <taxon>Bacteria</taxon>
        <taxon>Bacillati</taxon>
        <taxon>Cyanobacteriota</taxon>
        <taxon>Cyanophyceae</taxon>
        <taxon>Oscillatoriophycideae</taxon>
        <taxon>Chroococcales</taxon>
        <taxon>Aphanothecaceae</taxon>
        <taxon>Crocosphaera</taxon>
        <taxon>Crocosphaera subtropica</taxon>
    </lineage>
</organism>
<evidence type="ECO:0000313" key="2">
    <source>
        <dbReference type="EMBL" id="ACB52043.1"/>
    </source>
</evidence>
<gene>
    <name evidence="2" type="ordered locus">cce_2695</name>
</gene>
<protein>
    <recommendedName>
        <fullName evidence="4">2TM domain-containing protein</fullName>
    </recommendedName>
</protein>